<feature type="domain" description="FAD-binding PCMH-type" evidence="5">
    <location>
        <begin position="38"/>
        <end position="210"/>
    </location>
</feature>
<keyword evidence="4" id="KW-0560">Oxidoreductase</keyword>
<dbReference type="InterPro" id="IPR036318">
    <property type="entry name" value="FAD-bd_PCMH-like_sf"/>
</dbReference>
<dbReference type="SUPFAM" id="SSF56176">
    <property type="entry name" value="FAD-binding/transporter-associated domain-like"/>
    <property type="match status" value="1"/>
</dbReference>
<dbReference type="InterPro" id="IPR016169">
    <property type="entry name" value="FAD-bd_PCMH_sub2"/>
</dbReference>
<accession>A0A9P9A1S9</accession>
<dbReference type="InterPro" id="IPR016166">
    <property type="entry name" value="FAD-bd_PCMH"/>
</dbReference>
<evidence type="ECO:0000256" key="1">
    <source>
        <dbReference type="ARBA" id="ARBA00005466"/>
    </source>
</evidence>
<dbReference type="AlphaFoldDB" id="A0A9P9A1S9"/>
<dbReference type="PANTHER" id="PTHR42973">
    <property type="entry name" value="BINDING OXIDOREDUCTASE, PUTATIVE (AFU_ORTHOLOGUE AFUA_1G17690)-RELATED"/>
    <property type="match status" value="1"/>
</dbReference>
<evidence type="ECO:0000259" key="5">
    <source>
        <dbReference type="PROSITE" id="PS51387"/>
    </source>
</evidence>
<sequence length="482" mass="51777">MASTCCTQVFSALGALVYPAGTDVYASIEASYWSTEEASLEPACFFRPHTSTEVSRFISLISTVTNCDFAIKSQGHAPAAGSANIDRGVTIDLSWLNETTITEDRSVASVGTGSSWADVYTTLNPFNKTVAGGRNGAVGVGGLTLGGGISYYSPEVGWTCDTVLNFEVVLASGEIVNANSSHNPDLYRALKGGGNNFGVVTRIDYSTIDTVPLRAGHLFQEQQYLDRVLAAFANIASSISYDIHASIVMSLSFNATTQVWTIISVPIYTLPNLNPDVYQDLVAIPRIEELSTVSIENISTLAVEAPYPQKYQAFFTSTYAASSQLLIKVFDVANKTLQLALLPLDVGVSLTFEPLPIALIQHGARANSLGISPSDGNGVILLISVSWSNATSSGPANHIGSKLLDAMDARARVLLGLHKFKYLNYANPTQRPLENYGKENLAFLKNVSTRYDPGKIFQKKVPGGFKLWSKAELEVKAATESL</sequence>
<dbReference type="GeneID" id="70131189"/>
<evidence type="ECO:0000313" key="7">
    <source>
        <dbReference type="Proteomes" id="UP000758603"/>
    </source>
</evidence>
<dbReference type="Proteomes" id="UP000758603">
    <property type="component" value="Unassembled WGS sequence"/>
</dbReference>
<evidence type="ECO:0000256" key="3">
    <source>
        <dbReference type="ARBA" id="ARBA00022827"/>
    </source>
</evidence>
<dbReference type="InterPro" id="IPR050416">
    <property type="entry name" value="FAD-linked_Oxidoreductase"/>
</dbReference>
<comment type="similarity">
    <text evidence="1">Belongs to the oxygen-dependent FAD-linked oxidoreductase family.</text>
</comment>
<evidence type="ECO:0000256" key="4">
    <source>
        <dbReference type="ARBA" id="ARBA00023002"/>
    </source>
</evidence>
<keyword evidence="7" id="KW-1185">Reference proteome</keyword>
<comment type="caution">
    <text evidence="6">The sequence shown here is derived from an EMBL/GenBank/DDBJ whole genome shotgun (WGS) entry which is preliminary data.</text>
</comment>
<gene>
    <name evidence="6" type="ORF">BKA67DRAFT_557997</name>
</gene>
<evidence type="ECO:0000256" key="2">
    <source>
        <dbReference type="ARBA" id="ARBA00022630"/>
    </source>
</evidence>
<organism evidence="6 7">
    <name type="scientific">Truncatella angustata</name>
    <dbReference type="NCBI Taxonomy" id="152316"/>
    <lineage>
        <taxon>Eukaryota</taxon>
        <taxon>Fungi</taxon>
        <taxon>Dikarya</taxon>
        <taxon>Ascomycota</taxon>
        <taxon>Pezizomycotina</taxon>
        <taxon>Sordariomycetes</taxon>
        <taxon>Xylariomycetidae</taxon>
        <taxon>Amphisphaeriales</taxon>
        <taxon>Sporocadaceae</taxon>
        <taxon>Truncatella</taxon>
    </lineage>
</organism>
<dbReference type="Gene3D" id="3.30.465.10">
    <property type="match status" value="1"/>
</dbReference>
<dbReference type="RefSeq" id="XP_045962648.1">
    <property type="nucleotide sequence ID" value="XM_046102297.1"/>
</dbReference>
<reference evidence="6" key="1">
    <citation type="journal article" date="2021" name="Nat. Commun.">
        <title>Genetic determinants of endophytism in the Arabidopsis root mycobiome.</title>
        <authorList>
            <person name="Mesny F."/>
            <person name="Miyauchi S."/>
            <person name="Thiergart T."/>
            <person name="Pickel B."/>
            <person name="Atanasova L."/>
            <person name="Karlsson M."/>
            <person name="Huettel B."/>
            <person name="Barry K.W."/>
            <person name="Haridas S."/>
            <person name="Chen C."/>
            <person name="Bauer D."/>
            <person name="Andreopoulos W."/>
            <person name="Pangilinan J."/>
            <person name="LaButti K."/>
            <person name="Riley R."/>
            <person name="Lipzen A."/>
            <person name="Clum A."/>
            <person name="Drula E."/>
            <person name="Henrissat B."/>
            <person name="Kohler A."/>
            <person name="Grigoriev I.V."/>
            <person name="Martin F.M."/>
            <person name="Hacquard S."/>
        </authorList>
    </citation>
    <scope>NUCLEOTIDE SEQUENCE</scope>
    <source>
        <strain evidence="6">MPI-SDFR-AT-0073</strain>
    </source>
</reference>
<dbReference type="PANTHER" id="PTHR42973:SF13">
    <property type="entry name" value="FAD-BINDING PCMH-TYPE DOMAIN-CONTAINING PROTEIN"/>
    <property type="match status" value="1"/>
</dbReference>
<keyword evidence="3" id="KW-0274">FAD</keyword>
<proteinExistence type="inferred from homology"/>
<dbReference type="EMBL" id="JAGPXC010000002">
    <property type="protein sequence ID" value="KAH6658414.1"/>
    <property type="molecule type" value="Genomic_DNA"/>
</dbReference>
<dbReference type="OrthoDB" id="2151789at2759"/>
<dbReference type="GO" id="GO:0071949">
    <property type="term" value="F:FAD binding"/>
    <property type="evidence" value="ECO:0007669"/>
    <property type="project" value="InterPro"/>
</dbReference>
<dbReference type="InterPro" id="IPR006094">
    <property type="entry name" value="Oxid_FAD_bind_N"/>
</dbReference>
<dbReference type="GO" id="GO:0016491">
    <property type="term" value="F:oxidoreductase activity"/>
    <property type="evidence" value="ECO:0007669"/>
    <property type="project" value="UniProtKB-KW"/>
</dbReference>
<dbReference type="Pfam" id="PF01565">
    <property type="entry name" value="FAD_binding_4"/>
    <property type="match status" value="1"/>
</dbReference>
<protein>
    <recommendedName>
        <fullName evidence="5">FAD-binding PCMH-type domain-containing protein</fullName>
    </recommendedName>
</protein>
<evidence type="ECO:0000313" key="6">
    <source>
        <dbReference type="EMBL" id="KAH6658414.1"/>
    </source>
</evidence>
<dbReference type="PROSITE" id="PS51387">
    <property type="entry name" value="FAD_PCMH"/>
    <property type="match status" value="1"/>
</dbReference>
<name>A0A9P9A1S9_9PEZI</name>
<keyword evidence="2" id="KW-0285">Flavoprotein</keyword>